<dbReference type="Proteomes" id="UP000229433">
    <property type="component" value="Unassembled WGS sequence"/>
</dbReference>
<dbReference type="OrthoDB" id="1368493at2"/>
<sequence>MRRKLYKIHFTLFVLALANFTAKNIFEISLNYQLAYAIILGVYLSGLILFFSYIHPFKKVAIYFSAYLLTPLLFLSMFLFGGIFLGIINSITLYPVYPNRIEYQNEEYTVYKKFNGFLGKCCTYEITERHFFIFEEKIKDSILEGEEFDAENFNPK</sequence>
<keyword evidence="1" id="KW-0812">Transmembrane</keyword>
<protein>
    <submittedName>
        <fullName evidence="2">Uncharacterized protein</fullName>
    </submittedName>
</protein>
<dbReference type="RefSeq" id="WP_099645668.1">
    <property type="nucleotide sequence ID" value="NZ_KZ319289.1"/>
</dbReference>
<dbReference type="AlphaFoldDB" id="A0A2G1VST8"/>
<keyword evidence="1" id="KW-0472">Membrane</keyword>
<proteinExistence type="predicted"/>
<accession>A0A2G1VST8</accession>
<evidence type="ECO:0000256" key="1">
    <source>
        <dbReference type="SAM" id="Phobius"/>
    </source>
</evidence>
<evidence type="ECO:0000313" key="3">
    <source>
        <dbReference type="Proteomes" id="UP000229433"/>
    </source>
</evidence>
<gene>
    <name evidence="2" type="ORF">CJ305_07605</name>
</gene>
<organism evidence="2 3">
    <name type="scientific">Leeuwenhoekiella nanhaiensis</name>
    <dbReference type="NCBI Taxonomy" id="1655491"/>
    <lineage>
        <taxon>Bacteria</taxon>
        <taxon>Pseudomonadati</taxon>
        <taxon>Bacteroidota</taxon>
        <taxon>Flavobacteriia</taxon>
        <taxon>Flavobacteriales</taxon>
        <taxon>Flavobacteriaceae</taxon>
        <taxon>Leeuwenhoekiella</taxon>
    </lineage>
</organism>
<feature type="transmembrane region" description="Helical" evidence="1">
    <location>
        <begin position="66"/>
        <end position="88"/>
    </location>
</feature>
<keyword evidence="1" id="KW-1133">Transmembrane helix</keyword>
<feature type="transmembrane region" description="Helical" evidence="1">
    <location>
        <begin position="32"/>
        <end position="54"/>
    </location>
</feature>
<evidence type="ECO:0000313" key="2">
    <source>
        <dbReference type="EMBL" id="PHQ29826.1"/>
    </source>
</evidence>
<reference evidence="2 3" key="1">
    <citation type="submission" date="2017-08" db="EMBL/GenBank/DDBJ databases">
        <title>The whole genome shortgun sequences of strain Leeuwenhoekiella nanhaiensis G18 from the South China Sea.</title>
        <authorList>
            <person name="Liu Q."/>
        </authorList>
    </citation>
    <scope>NUCLEOTIDE SEQUENCE [LARGE SCALE GENOMIC DNA]</scope>
    <source>
        <strain evidence="2 3">G18</strain>
    </source>
</reference>
<comment type="caution">
    <text evidence="2">The sequence shown here is derived from an EMBL/GenBank/DDBJ whole genome shotgun (WGS) entry which is preliminary data.</text>
</comment>
<dbReference type="EMBL" id="NQXA01000003">
    <property type="protein sequence ID" value="PHQ29826.1"/>
    <property type="molecule type" value="Genomic_DNA"/>
</dbReference>
<keyword evidence="3" id="KW-1185">Reference proteome</keyword>
<name>A0A2G1VST8_9FLAO</name>